<dbReference type="Pfam" id="PF00899">
    <property type="entry name" value="ThiF"/>
    <property type="match status" value="1"/>
</dbReference>
<sequence>MEIILTAFDYNPAFSRNLGVVSPDEHQRLRNATVAIAGMGGVGGDYLISLVRAGVGHFHLAEFDEFELVNFNRQYGANMQTIGRRKLDVMIEYALQINPELQIEAFPGGIDTANIGAFLAGVDLAIDAVDAFAVDIHPLLVNAATERGLATIAAVPLGLGAGVLAFGPQGMSYADFFAITPDMSEDEKIVQFMLGFAPEMYHLKYLDPAFINLKARKGPSSIAGCKLCTGFITTQALLALLHPEELRCVPWYTYLDARLGRFRHRRLWMGNRHPLQRLKSYVAKRRLEKLGAAS</sequence>
<dbReference type="eggNOG" id="COG0476">
    <property type="taxonomic scope" value="Bacteria"/>
</dbReference>
<comment type="caution">
    <text evidence="2">The sequence shown here is derived from an EMBL/GenBank/DDBJ whole genome shotgun (WGS) entry which is preliminary data.</text>
</comment>
<dbReference type="InterPro" id="IPR045886">
    <property type="entry name" value="ThiF/MoeB/HesA"/>
</dbReference>
<dbReference type="CDD" id="cd01483">
    <property type="entry name" value="E1_enzyme_family"/>
    <property type="match status" value="1"/>
</dbReference>
<dbReference type="Gene3D" id="3.40.50.720">
    <property type="entry name" value="NAD(P)-binding Rossmann-like Domain"/>
    <property type="match status" value="1"/>
</dbReference>
<dbReference type="EMBL" id="AMXE01000009">
    <property type="protein sequence ID" value="ENO89797.1"/>
    <property type="molecule type" value="Genomic_DNA"/>
</dbReference>
<dbReference type="PANTHER" id="PTHR43267:SF1">
    <property type="entry name" value="TRNA THREONYLCARBAMOYLADENOSINE DEHYDRATASE"/>
    <property type="match status" value="1"/>
</dbReference>
<dbReference type="AlphaFoldDB" id="N6Z5G3"/>
<dbReference type="NCBIfam" id="NF006077">
    <property type="entry name" value="PRK08223.1"/>
    <property type="match status" value="1"/>
</dbReference>
<protein>
    <submittedName>
        <fullName evidence="2">UBA/THIF-type NAD/FAD binding protein</fullName>
    </submittedName>
</protein>
<evidence type="ECO:0000259" key="1">
    <source>
        <dbReference type="Pfam" id="PF00899"/>
    </source>
</evidence>
<organism evidence="2 3">
    <name type="scientific">Thauera linaloolentis (strain DSM 12138 / JCM 21573 / CCUG 41526 / CIP 105981 / IAM 15112 / NBRC 102519 / 47Lol)</name>
    <dbReference type="NCBI Taxonomy" id="1123367"/>
    <lineage>
        <taxon>Bacteria</taxon>
        <taxon>Pseudomonadati</taxon>
        <taxon>Pseudomonadota</taxon>
        <taxon>Betaproteobacteria</taxon>
        <taxon>Rhodocyclales</taxon>
        <taxon>Zoogloeaceae</taxon>
        <taxon>Thauera</taxon>
    </lineage>
</organism>
<dbReference type="InterPro" id="IPR035985">
    <property type="entry name" value="Ubiquitin-activating_enz"/>
</dbReference>
<dbReference type="InterPro" id="IPR000594">
    <property type="entry name" value="ThiF_NAD_FAD-bd"/>
</dbReference>
<dbReference type="SUPFAM" id="SSF69572">
    <property type="entry name" value="Activating enzymes of the ubiquitin-like proteins"/>
    <property type="match status" value="1"/>
</dbReference>
<name>N6Z5G3_THAL4</name>
<dbReference type="GO" id="GO:0061503">
    <property type="term" value="F:tRNA threonylcarbamoyladenosine dehydratase"/>
    <property type="evidence" value="ECO:0007669"/>
    <property type="project" value="TreeGrafter"/>
</dbReference>
<keyword evidence="3" id="KW-1185">Reference proteome</keyword>
<dbReference type="GO" id="GO:0061504">
    <property type="term" value="P:cyclic threonylcarbamoyladenosine biosynthetic process"/>
    <property type="evidence" value="ECO:0007669"/>
    <property type="project" value="TreeGrafter"/>
</dbReference>
<dbReference type="Proteomes" id="UP000013232">
    <property type="component" value="Unassembled WGS sequence"/>
</dbReference>
<gene>
    <name evidence="2" type="ORF">C666_04470</name>
</gene>
<proteinExistence type="predicted"/>
<accession>N6Z5G3</accession>
<evidence type="ECO:0000313" key="2">
    <source>
        <dbReference type="EMBL" id="ENO89797.1"/>
    </source>
</evidence>
<dbReference type="STRING" id="1123367.GCA_000621305_03072"/>
<reference evidence="2 3" key="1">
    <citation type="submission" date="2012-09" db="EMBL/GenBank/DDBJ databases">
        <title>Draft Genome Sequences of 6 Strains from Genus Thauera.</title>
        <authorList>
            <person name="Liu B."/>
            <person name="Shapleigh J.P."/>
            <person name="Frostegard A.H."/>
        </authorList>
    </citation>
    <scope>NUCLEOTIDE SEQUENCE [LARGE SCALE GENOMIC DNA]</scope>
    <source>
        <strain evidence="3">47Lol / DSM 12138</strain>
    </source>
</reference>
<dbReference type="GO" id="GO:0008641">
    <property type="term" value="F:ubiquitin-like modifier activating enzyme activity"/>
    <property type="evidence" value="ECO:0007669"/>
    <property type="project" value="InterPro"/>
</dbReference>
<evidence type="ECO:0000313" key="3">
    <source>
        <dbReference type="Proteomes" id="UP000013232"/>
    </source>
</evidence>
<feature type="domain" description="THIF-type NAD/FAD binding fold" evidence="1">
    <location>
        <begin position="15"/>
        <end position="263"/>
    </location>
</feature>
<dbReference type="PANTHER" id="PTHR43267">
    <property type="entry name" value="TRNA THREONYLCARBAMOYLADENOSINE DEHYDRATASE"/>
    <property type="match status" value="1"/>
</dbReference>